<dbReference type="Pfam" id="PF05135">
    <property type="entry name" value="Phage_connect_1"/>
    <property type="match status" value="1"/>
</dbReference>
<proteinExistence type="predicted"/>
<protein>
    <submittedName>
        <fullName evidence="1">Head-tail connector protein</fullName>
    </submittedName>
</protein>
<dbReference type="CDD" id="cd08054">
    <property type="entry name" value="gp6"/>
    <property type="match status" value="1"/>
</dbReference>
<name>A0AAW9SU76_9RHOB</name>
<gene>
    <name evidence="1" type="ORF">ABFB10_19570</name>
</gene>
<accession>A0AAW9SU76</accession>
<reference evidence="1 2" key="1">
    <citation type="submission" date="2024-05" db="EMBL/GenBank/DDBJ databases">
        <title>Genome sequence of Ponticoccus litoralis KCCM 90028.</title>
        <authorList>
            <person name="Kim J.M."/>
            <person name="Lee J.K."/>
            <person name="Choi B.J."/>
            <person name="Bayburt H."/>
            <person name="Baek J.H."/>
            <person name="Jeon C.O."/>
        </authorList>
    </citation>
    <scope>NUCLEOTIDE SEQUENCE [LARGE SCALE GENOMIC DNA]</scope>
    <source>
        <strain evidence="1 2">KCCM 90028</strain>
    </source>
</reference>
<dbReference type="InterPro" id="IPR006450">
    <property type="entry name" value="Phage_HK97_gp6-like"/>
</dbReference>
<dbReference type="RefSeq" id="WP_347167776.1">
    <property type="nucleotide sequence ID" value="NZ_JBDNCH010000002.1"/>
</dbReference>
<dbReference type="Proteomes" id="UP001428774">
    <property type="component" value="Unassembled WGS sequence"/>
</dbReference>
<dbReference type="AlphaFoldDB" id="A0AAW9SU76"/>
<dbReference type="InterPro" id="IPR021146">
    <property type="entry name" value="Phage_gp6-like_head-tail"/>
</dbReference>
<sequence>MSQLGLEELKRFCQAVGFEDDDALLEDLQGAAEDYVRAHTRRDLDAELPGAWPADCILAVKLLVATWYDDRSAAMPGAVRDLLSRHRDLN</sequence>
<keyword evidence="2" id="KW-1185">Reference proteome</keyword>
<organism evidence="1 2">
    <name type="scientific">Ponticoccus litoralis</name>
    <dbReference type="NCBI Taxonomy" id="422297"/>
    <lineage>
        <taxon>Bacteria</taxon>
        <taxon>Pseudomonadati</taxon>
        <taxon>Pseudomonadota</taxon>
        <taxon>Alphaproteobacteria</taxon>
        <taxon>Rhodobacterales</taxon>
        <taxon>Roseobacteraceae</taxon>
        <taxon>Ponticoccus</taxon>
    </lineage>
</organism>
<dbReference type="NCBIfam" id="TIGR01560">
    <property type="entry name" value="put_DNA_pack"/>
    <property type="match status" value="1"/>
</dbReference>
<comment type="caution">
    <text evidence="1">The sequence shown here is derived from an EMBL/GenBank/DDBJ whole genome shotgun (WGS) entry which is preliminary data.</text>
</comment>
<evidence type="ECO:0000313" key="1">
    <source>
        <dbReference type="EMBL" id="MEN9062850.1"/>
    </source>
</evidence>
<dbReference type="EMBL" id="JBDNCH010000002">
    <property type="protein sequence ID" value="MEN9062850.1"/>
    <property type="molecule type" value="Genomic_DNA"/>
</dbReference>
<evidence type="ECO:0000313" key="2">
    <source>
        <dbReference type="Proteomes" id="UP001428774"/>
    </source>
</evidence>
<dbReference type="Gene3D" id="1.10.3230.30">
    <property type="entry name" value="Phage gp6-like head-tail connector protein"/>
    <property type="match status" value="1"/>
</dbReference>